<organism evidence="3 4">
    <name type="scientific">Aspergillus granulosus</name>
    <dbReference type="NCBI Taxonomy" id="176169"/>
    <lineage>
        <taxon>Eukaryota</taxon>
        <taxon>Fungi</taxon>
        <taxon>Dikarya</taxon>
        <taxon>Ascomycota</taxon>
        <taxon>Pezizomycotina</taxon>
        <taxon>Eurotiomycetes</taxon>
        <taxon>Eurotiomycetidae</taxon>
        <taxon>Eurotiales</taxon>
        <taxon>Aspergillaceae</taxon>
        <taxon>Aspergillus</taxon>
        <taxon>Aspergillus subgen. Nidulantes</taxon>
    </lineage>
</organism>
<proteinExistence type="predicted"/>
<sequence>MPTDISYVRPNNPLVPEIVKLSPIDQFTIRVYTPLLLCFKTELSSSDTAICSVLKQSLANVLDSMSWFAGTICTANKAHGTVELCISEDDAVPFKVQDLRTDPRGNLLDFDGLTRDHFPPSRLDPSILLPGSIQPGPVAPCLEVQVNFIRGGLILATNTHHSVVDGCGIGVFWKHWAREAAAISQGLIVPLSERFPREALDRWPLFPVPGKCPPAMSEYPGFTNQGVAGYIRETSGLTISCWRISRDSLQELIRQVQAGTGTDNPGTQNSVLSAFLLRHFTRARQLGNRGVTTVAAFGANDIRARMDPPLHPDYPGNAVAHSKVTFPLTQVVSPGMDSLAKVSFSILESVEWWTPERIRQMLSSMQTHPQVRGLSRSMDLEADTCLEVSNTSNMPVYSAFWGHHLGSPVSVRLPHLPILDGQVRVFPRLPDGGIELLLFTHETVVERMKGDSEFTKFVEYYVMSGRRFLP</sequence>
<dbReference type="Gene3D" id="3.30.559.10">
    <property type="entry name" value="Chloramphenicol acetyltransferase-like domain"/>
    <property type="match status" value="2"/>
</dbReference>
<protein>
    <submittedName>
        <fullName evidence="3">Transferase</fullName>
    </submittedName>
</protein>
<comment type="caution">
    <text evidence="3">The sequence shown here is derived from an EMBL/GenBank/DDBJ whole genome shotgun (WGS) entry which is preliminary data.</text>
</comment>
<keyword evidence="1 3" id="KW-0808">Transferase</keyword>
<evidence type="ECO:0000313" key="4">
    <source>
        <dbReference type="Proteomes" id="UP001610334"/>
    </source>
</evidence>
<dbReference type="InterPro" id="IPR023213">
    <property type="entry name" value="CAT-like_dom_sf"/>
</dbReference>
<keyword evidence="2" id="KW-0012">Acyltransferase</keyword>
<dbReference type="Pfam" id="PF02458">
    <property type="entry name" value="Transferase"/>
    <property type="match status" value="1"/>
</dbReference>
<evidence type="ECO:0000256" key="2">
    <source>
        <dbReference type="ARBA" id="ARBA00023315"/>
    </source>
</evidence>
<keyword evidence="4" id="KW-1185">Reference proteome</keyword>
<accession>A0ABR4I3Q8</accession>
<dbReference type="GO" id="GO:0016740">
    <property type="term" value="F:transferase activity"/>
    <property type="evidence" value="ECO:0007669"/>
    <property type="project" value="UniProtKB-KW"/>
</dbReference>
<dbReference type="Proteomes" id="UP001610334">
    <property type="component" value="Unassembled WGS sequence"/>
</dbReference>
<gene>
    <name evidence="3" type="ORF">BJX63DRAFT_378714</name>
</gene>
<dbReference type="PANTHER" id="PTHR31896">
    <property type="entry name" value="FAMILY REGULATORY PROTEIN, PUTATIVE (AFU_ORTHOLOGUE AFUA_3G14730)-RELATED"/>
    <property type="match status" value="1"/>
</dbReference>
<evidence type="ECO:0000256" key="1">
    <source>
        <dbReference type="ARBA" id="ARBA00022679"/>
    </source>
</evidence>
<dbReference type="EMBL" id="JBFXLT010000004">
    <property type="protein sequence ID" value="KAL2821622.1"/>
    <property type="molecule type" value="Genomic_DNA"/>
</dbReference>
<reference evidence="3 4" key="1">
    <citation type="submission" date="2024-07" db="EMBL/GenBank/DDBJ databases">
        <title>Section-level genome sequencing and comparative genomics of Aspergillus sections Usti and Cavernicolus.</title>
        <authorList>
            <consortium name="Lawrence Berkeley National Laboratory"/>
            <person name="Nybo J.L."/>
            <person name="Vesth T.C."/>
            <person name="Theobald S."/>
            <person name="Frisvad J.C."/>
            <person name="Larsen T.O."/>
            <person name="Kjaerboelling I."/>
            <person name="Rothschild-Mancinelli K."/>
            <person name="Lyhne E.K."/>
            <person name="Kogle M.E."/>
            <person name="Barry K."/>
            <person name="Clum A."/>
            <person name="Na H."/>
            <person name="Ledsgaard L."/>
            <person name="Lin J."/>
            <person name="Lipzen A."/>
            <person name="Kuo A."/>
            <person name="Riley R."/>
            <person name="Mondo S."/>
            <person name="Labutti K."/>
            <person name="Haridas S."/>
            <person name="Pangalinan J."/>
            <person name="Salamov A.A."/>
            <person name="Simmons B.A."/>
            <person name="Magnuson J.K."/>
            <person name="Chen J."/>
            <person name="Drula E."/>
            <person name="Henrissat B."/>
            <person name="Wiebenga A."/>
            <person name="Lubbers R.J."/>
            <person name="Gomes A.C."/>
            <person name="Makela M.R."/>
            <person name="Stajich J."/>
            <person name="Grigoriev I.V."/>
            <person name="Mortensen U.H."/>
            <person name="De Vries R.P."/>
            <person name="Baker S.E."/>
            <person name="Andersen M.R."/>
        </authorList>
    </citation>
    <scope>NUCLEOTIDE SEQUENCE [LARGE SCALE GENOMIC DNA]</scope>
    <source>
        <strain evidence="3 4">CBS 588.65</strain>
    </source>
</reference>
<dbReference type="PANTHER" id="PTHR31896:SF64">
    <property type="entry name" value="TRICHOTHECENE 3-O-ACETYLTRANSFERASE"/>
    <property type="match status" value="1"/>
</dbReference>
<name>A0ABR4I3Q8_9EURO</name>
<dbReference type="InterPro" id="IPR051283">
    <property type="entry name" value="Sec_Metabolite_Acyltrans"/>
</dbReference>
<evidence type="ECO:0000313" key="3">
    <source>
        <dbReference type="EMBL" id="KAL2821622.1"/>
    </source>
</evidence>